<name>A0A1F4NP88_UNCK3</name>
<reference evidence="1 2" key="1">
    <citation type="journal article" date="2016" name="Nat. Commun.">
        <title>Thousands of microbial genomes shed light on interconnected biogeochemical processes in an aquifer system.</title>
        <authorList>
            <person name="Anantharaman K."/>
            <person name="Brown C.T."/>
            <person name="Hug L.A."/>
            <person name="Sharon I."/>
            <person name="Castelle C.J."/>
            <person name="Probst A.J."/>
            <person name="Thomas B.C."/>
            <person name="Singh A."/>
            <person name="Wilkins M.J."/>
            <person name="Karaoz U."/>
            <person name="Brodie E.L."/>
            <person name="Williams K.H."/>
            <person name="Hubbard S.S."/>
            <person name="Banfield J.F."/>
        </authorList>
    </citation>
    <scope>NUCLEOTIDE SEQUENCE [LARGE SCALE GENOMIC DNA]</scope>
</reference>
<evidence type="ECO:0000313" key="2">
    <source>
        <dbReference type="Proteomes" id="UP000178085"/>
    </source>
</evidence>
<gene>
    <name evidence="1" type="ORF">A3K51_00110</name>
</gene>
<dbReference type="AlphaFoldDB" id="A0A1F4NP88"/>
<sequence>MLMSAKHSVPRTLPPGHSIKKAQDKLQEYEKQARNQDDHPVQVPLSVVLFAAPGVDPNEIIADMDNCVLVDDTQGYG</sequence>
<accession>A0A1F4NP88</accession>
<protein>
    <submittedName>
        <fullName evidence="1">Uncharacterized protein</fullName>
    </submittedName>
</protein>
<evidence type="ECO:0000313" key="1">
    <source>
        <dbReference type="EMBL" id="OGB73271.1"/>
    </source>
</evidence>
<proteinExistence type="predicted"/>
<comment type="caution">
    <text evidence="1">The sequence shown here is derived from an EMBL/GenBank/DDBJ whole genome shotgun (WGS) entry which is preliminary data.</text>
</comment>
<dbReference type="EMBL" id="METD01000001">
    <property type="protein sequence ID" value="OGB73271.1"/>
    <property type="molecule type" value="Genomic_DNA"/>
</dbReference>
<organism evidence="1 2">
    <name type="scientific">candidate division Kazan bacterium RIFCSPLOWO2_01_FULL_45_19</name>
    <dbReference type="NCBI Taxonomy" id="1798538"/>
    <lineage>
        <taxon>Bacteria</taxon>
        <taxon>Bacteria division Kazan-3B-28</taxon>
    </lineage>
</organism>
<dbReference type="Proteomes" id="UP000178085">
    <property type="component" value="Unassembled WGS sequence"/>
</dbReference>